<gene>
    <name evidence="8" type="ORF">UFOPK3516_00083</name>
</gene>
<evidence type="ECO:0000256" key="3">
    <source>
        <dbReference type="ARBA" id="ARBA00022630"/>
    </source>
</evidence>
<proteinExistence type="inferred from homology"/>
<keyword evidence="6" id="KW-0560">Oxidoreductase</keyword>
<evidence type="ECO:0000256" key="2">
    <source>
        <dbReference type="ARBA" id="ARBA00010139"/>
    </source>
</evidence>
<dbReference type="AlphaFoldDB" id="A0A6J7F2S4"/>
<evidence type="ECO:0000256" key="6">
    <source>
        <dbReference type="ARBA" id="ARBA00023002"/>
    </source>
</evidence>
<dbReference type="PRINTS" id="PR00368">
    <property type="entry name" value="FADPNR"/>
</dbReference>
<reference evidence="8" key="1">
    <citation type="submission" date="2020-05" db="EMBL/GenBank/DDBJ databases">
        <authorList>
            <person name="Chiriac C."/>
            <person name="Salcher M."/>
            <person name="Ghai R."/>
            <person name="Kavagutti S V."/>
        </authorList>
    </citation>
    <scope>NUCLEOTIDE SEQUENCE</scope>
</reference>
<keyword evidence="3" id="KW-0285">Flavoprotein</keyword>
<dbReference type="InterPro" id="IPR050775">
    <property type="entry name" value="FAD-binding_Monooxygenases"/>
</dbReference>
<accession>A0A6J7F2S4</accession>
<evidence type="ECO:0000256" key="4">
    <source>
        <dbReference type="ARBA" id="ARBA00022827"/>
    </source>
</evidence>
<evidence type="ECO:0000256" key="5">
    <source>
        <dbReference type="ARBA" id="ARBA00022857"/>
    </source>
</evidence>
<dbReference type="EMBL" id="CAFBMB010000003">
    <property type="protein sequence ID" value="CAB4887874.1"/>
    <property type="molecule type" value="Genomic_DNA"/>
</dbReference>
<dbReference type="Gene3D" id="3.50.50.60">
    <property type="entry name" value="FAD/NAD(P)-binding domain"/>
    <property type="match status" value="2"/>
</dbReference>
<comment type="cofactor">
    <cofactor evidence="1">
        <name>FAD</name>
        <dbReference type="ChEBI" id="CHEBI:57692"/>
    </cofactor>
</comment>
<protein>
    <submittedName>
        <fullName evidence="8">Unannotated protein</fullName>
    </submittedName>
</protein>
<dbReference type="SUPFAM" id="SSF51905">
    <property type="entry name" value="FAD/NAD(P)-binding domain"/>
    <property type="match status" value="3"/>
</dbReference>
<comment type="similarity">
    <text evidence="2">Belongs to the FAD-binding monooxygenase family.</text>
</comment>
<name>A0A6J7F2S4_9ZZZZ</name>
<dbReference type="PANTHER" id="PTHR43098:SF3">
    <property type="entry name" value="L-ORNITHINE N(5)-MONOOXYGENASE-RELATED"/>
    <property type="match status" value="1"/>
</dbReference>
<dbReference type="PANTHER" id="PTHR43098">
    <property type="entry name" value="L-ORNITHINE N(5)-MONOOXYGENASE-RELATED"/>
    <property type="match status" value="1"/>
</dbReference>
<dbReference type="PRINTS" id="PR00411">
    <property type="entry name" value="PNDRDTASEI"/>
</dbReference>
<evidence type="ECO:0000256" key="7">
    <source>
        <dbReference type="ARBA" id="ARBA00023033"/>
    </source>
</evidence>
<keyword evidence="5" id="KW-0521">NADP</keyword>
<organism evidence="8">
    <name type="scientific">freshwater metagenome</name>
    <dbReference type="NCBI Taxonomy" id="449393"/>
    <lineage>
        <taxon>unclassified sequences</taxon>
        <taxon>metagenomes</taxon>
        <taxon>ecological metagenomes</taxon>
    </lineage>
</organism>
<evidence type="ECO:0000313" key="8">
    <source>
        <dbReference type="EMBL" id="CAB4887874.1"/>
    </source>
</evidence>
<keyword evidence="7" id="KW-0503">Monooxygenase</keyword>
<keyword evidence="4" id="KW-0274">FAD</keyword>
<dbReference type="GO" id="GO:0004497">
    <property type="term" value="F:monooxygenase activity"/>
    <property type="evidence" value="ECO:0007669"/>
    <property type="project" value="UniProtKB-KW"/>
</dbReference>
<dbReference type="InterPro" id="IPR036188">
    <property type="entry name" value="FAD/NAD-bd_sf"/>
</dbReference>
<sequence>MATHVDALVVGAGFAGMMAAHNLRNQGLKVQGLEKGADVGGTWYWNRYPGLHCDVESVEYSYSWDNELQQEWNWSERYASQAEILKYAQHVADRFDIRGLFRFNAEVTGAVFDEAANEWTVTTSSGDSYIARWVVMATGALSTPKPIDVPGASSFKGETYNSTDWPTTPVDFSGKRVAIIGTGSTGIQLSTHIAKTAKELFVLQRTPSWSVPANNAPLKSDYIAEVKATYPAERLRKRQSMDGLGLPGTGKSALEVRDADRNEYFQHIYDNMSPFTYFGSYTDVLVVDEANKTISDFLGNKIRERVTDPAVAEKLIPKSYPFGTRRTCIDMGYYEIYNQPNVHLVDLLESPLKTITPTGFATEAAEYEVDVIVFATGYDAFTGTFKNMDVIGEKSANLRDVWNEGAKTYLGTMSVGFPNLFIVTGPQSPSVLSNVVVSIEQHVQWITDCIAYLTVQGLNRMAATQEAQDAWVAMNNEIGQITVHRDSHSWYMGDNVAGKAHVVLPALMGVGPFRVACDEVAADGYRGFALAK</sequence>
<evidence type="ECO:0000256" key="1">
    <source>
        <dbReference type="ARBA" id="ARBA00001974"/>
    </source>
</evidence>
<dbReference type="Pfam" id="PF13738">
    <property type="entry name" value="Pyr_redox_3"/>
    <property type="match status" value="1"/>
</dbReference>